<proteinExistence type="predicted"/>
<protein>
    <submittedName>
        <fullName evidence="2">Uncharacterized protein</fullName>
    </submittedName>
</protein>
<accession>A0AAD6LNJ9</accession>
<evidence type="ECO:0000313" key="3">
    <source>
        <dbReference type="Proteomes" id="UP001164929"/>
    </source>
</evidence>
<feature type="compositionally biased region" description="Basic and acidic residues" evidence="1">
    <location>
        <begin position="33"/>
        <end position="43"/>
    </location>
</feature>
<comment type="caution">
    <text evidence="2">The sequence shown here is derived from an EMBL/GenBank/DDBJ whole genome shotgun (WGS) entry which is preliminary data.</text>
</comment>
<feature type="region of interest" description="Disordered" evidence="1">
    <location>
        <begin position="64"/>
        <end position="90"/>
    </location>
</feature>
<dbReference type="EMBL" id="JAQIZT010000015">
    <property type="protein sequence ID" value="KAJ6970361.1"/>
    <property type="molecule type" value="Genomic_DNA"/>
</dbReference>
<evidence type="ECO:0000313" key="2">
    <source>
        <dbReference type="EMBL" id="KAJ6970361.1"/>
    </source>
</evidence>
<evidence type="ECO:0000256" key="1">
    <source>
        <dbReference type="SAM" id="MobiDB-lite"/>
    </source>
</evidence>
<dbReference type="Proteomes" id="UP001164929">
    <property type="component" value="Chromosome 15"/>
</dbReference>
<name>A0AAD6LNJ9_9ROSI</name>
<organism evidence="2 3">
    <name type="scientific">Populus alba x Populus x berolinensis</name>
    <dbReference type="NCBI Taxonomy" id="444605"/>
    <lineage>
        <taxon>Eukaryota</taxon>
        <taxon>Viridiplantae</taxon>
        <taxon>Streptophyta</taxon>
        <taxon>Embryophyta</taxon>
        <taxon>Tracheophyta</taxon>
        <taxon>Spermatophyta</taxon>
        <taxon>Magnoliopsida</taxon>
        <taxon>eudicotyledons</taxon>
        <taxon>Gunneridae</taxon>
        <taxon>Pentapetalae</taxon>
        <taxon>rosids</taxon>
        <taxon>fabids</taxon>
        <taxon>Malpighiales</taxon>
        <taxon>Salicaceae</taxon>
        <taxon>Saliceae</taxon>
        <taxon>Populus</taxon>
    </lineage>
</organism>
<reference evidence="2" key="1">
    <citation type="journal article" date="2023" name="Mol. Ecol. Resour.">
        <title>Chromosome-level genome assembly of a triploid poplar Populus alba 'Berolinensis'.</title>
        <authorList>
            <person name="Chen S."/>
            <person name="Yu Y."/>
            <person name="Wang X."/>
            <person name="Wang S."/>
            <person name="Zhang T."/>
            <person name="Zhou Y."/>
            <person name="He R."/>
            <person name="Meng N."/>
            <person name="Wang Y."/>
            <person name="Liu W."/>
            <person name="Liu Z."/>
            <person name="Liu J."/>
            <person name="Guo Q."/>
            <person name="Huang H."/>
            <person name="Sederoff R.R."/>
            <person name="Wang G."/>
            <person name="Qu G."/>
            <person name="Chen S."/>
        </authorList>
    </citation>
    <scope>NUCLEOTIDE SEQUENCE</scope>
    <source>
        <strain evidence="2">SC-2020</strain>
    </source>
</reference>
<dbReference type="AlphaFoldDB" id="A0AAD6LNJ9"/>
<keyword evidence="3" id="KW-1185">Reference proteome</keyword>
<feature type="region of interest" description="Disordered" evidence="1">
    <location>
        <begin position="18"/>
        <end position="44"/>
    </location>
</feature>
<gene>
    <name evidence="2" type="ORF">NC653_034834</name>
</gene>
<sequence length="114" mass="12963">MPPHMRFRWDHTGGEQFTKKGYRSVSEGSITSTRERQEKKEETITPSNLPVVWARGTIGPEALRPFNRAGFPGPKQKTLPSKARRFDGKPCLETSLQAVSRRKLHRQHPPTASQ</sequence>